<name>A0A1H0E611_9ACTN</name>
<protein>
    <submittedName>
        <fullName evidence="2">Helix-turn-helix domain-containing protein</fullName>
    </submittedName>
</protein>
<sequence length="64" mass="7287">MAGKTDELMTVPQILAELGGVSRRTFYRWRELGHGPAAFKLPNGELRVWRSDFSAWLRRLEAAA</sequence>
<evidence type="ECO:0000313" key="3">
    <source>
        <dbReference type="Proteomes" id="UP000199063"/>
    </source>
</evidence>
<dbReference type="InterPro" id="IPR041657">
    <property type="entry name" value="HTH_17"/>
</dbReference>
<dbReference type="STRING" id="1196353.SAMN05444921_14012"/>
<organism evidence="2 3">
    <name type="scientific">Streptomyces wuyuanensis</name>
    <dbReference type="NCBI Taxonomy" id="1196353"/>
    <lineage>
        <taxon>Bacteria</taxon>
        <taxon>Bacillati</taxon>
        <taxon>Actinomycetota</taxon>
        <taxon>Actinomycetes</taxon>
        <taxon>Kitasatosporales</taxon>
        <taxon>Streptomycetaceae</taxon>
        <taxon>Streptomyces</taxon>
    </lineage>
</organism>
<keyword evidence="3" id="KW-1185">Reference proteome</keyword>
<reference evidence="3" key="1">
    <citation type="submission" date="2016-10" db="EMBL/GenBank/DDBJ databases">
        <authorList>
            <person name="Varghese N."/>
            <person name="Submissions S."/>
        </authorList>
    </citation>
    <scope>NUCLEOTIDE SEQUENCE [LARGE SCALE GENOMIC DNA]</scope>
    <source>
        <strain evidence="3">CGMCC 4.7042</strain>
    </source>
</reference>
<dbReference type="RefSeq" id="WP_093662475.1">
    <property type="nucleotide sequence ID" value="NZ_FNHI01000040.1"/>
</dbReference>
<dbReference type="EMBL" id="FNHI01000040">
    <property type="protein sequence ID" value="SDN77775.1"/>
    <property type="molecule type" value="Genomic_DNA"/>
</dbReference>
<dbReference type="GeneID" id="40834342"/>
<dbReference type="AlphaFoldDB" id="A0A1H0E611"/>
<feature type="domain" description="Helix-turn-helix" evidence="1">
    <location>
        <begin position="15"/>
        <end position="59"/>
    </location>
</feature>
<evidence type="ECO:0000313" key="2">
    <source>
        <dbReference type="EMBL" id="SDN77775.1"/>
    </source>
</evidence>
<dbReference type="InterPro" id="IPR009061">
    <property type="entry name" value="DNA-bd_dom_put_sf"/>
</dbReference>
<dbReference type="Proteomes" id="UP000199063">
    <property type="component" value="Unassembled WGS sequence"/>
</dbReference>
<dbReference type="OrthoDB" id="194758at2"/>
<proteinExistence type="predicted"/>
<gene>
    <name evidence="2" type="ORF">SAMN05444921_14012</name>
</gene>
<dbReference type="SUPFAM" id="SSF46955">
    <property type="entry name" value="Putative DNA-binding domain"/>
    <property type="match status" value="1"/>
</dbReference>
<evidence type="ECO:0000259" key="1">
    <source>
        <dbReference type="Pfam" id="PF12728"/>
    </source>
</evidence>
<dbReference type="Pfam" id="PF12728">
    <property type="entry name" value="HTH_17"/>
    <property type="match status" value="1"/>
</dbReference>
<accession>A0A1H0E611</accession>